<sequence>MGTQRRRTKPETEATAMNTKARQMLHPKNLKRTQHPAVTSRLGSVLLRRTQLKIYNIQSGGLLKIIMPRPARRKREKEKELAETAKRMRKLTSFFNSAPTKEVDFGSNSTQPSTTETPPTCSSHHSDSESNFNDPGPTSSSEIQVAQPTELSTPTASDNLASDNHSF</sequence>
<gene>
    <name evidence="2" type="ORF">PACLA_8A083016</name>
</gene>
<feature type="compositionally biased region" description="Polar residues" evidence="1">
    <location>
        <begin position="129"/>
        <end position="167"/>
    </location>
</feature>
<reference evidence="2" key="1">
    <citation type="submission" date="2020-04" db="EMBL/GenBank/DDBJ databases">
        <authorList>
            <person name="Alioto T."/>
            <person name="Alioto T."/>
            <person name="Gomez Garrido J."/>
        </authorList>
    </citation>
    <scope>NUCLEOTIDE SEQUENCE</scope>
    <source>
        <strain evidence="2">A484AB</strain>
    </source>
</reference>
<organism evidence="2 3">
    <name type="scientific">Paramuricea clavata</name>
    <name type="common">Red gorgonian</name>
    <name type="synonym">Violescent sea-whip</name>
    <dbReference type="NCBI Taxonomy" id="317549"/>
    <lineage>
        <taxon>Eukaryota</taxon>
        <taxon>Metazoa</taxon>
        <taxon>Cnidaria</taxon>
        <taxon>Anthozoa</taxon>
        <taxon>Octocorallia</taxon>
        <taxon>Malacalcyonacea</taxon>
        <taxon>Plexauridae</taxon>
        <taxon>Paramuricea</taxon>
    </lineage>
</organism>
<dbReference type="EMBL" id="CACRXK020023598">
    <property type="protein sequence ID" value="CAB4037910.1"/>
    <property type="molecule type" value="Genomic_DNA"/>
</dbReference>
<dbReference type="AlphaFoldDB" id="A0A6S7K7R0"/>
<feature type="compositionally biased region" description="Basic and acidic residues" evidence="1">
    <location>
        <begin position="77"/>
        <end position="86"/>
    </location>
</feature>
<feature type="compositionally biased region" description="Low complexity" evidence="1">
    <location>
        <begin position="107"/>
        <end position="123"/>
    </location>
</feature>
<feature type="region of interest" description="Disordered" evidence="1">
    <location>
        <begin position="1"/>
        <end position="22"/>
    </location>
</feature>
<feature type="region of interest" description="Disordered" evidence="1">
    <location>
        <begin position="68"/>
        <end position="167"/>
    </location>
</feature>
<protein>
    <submittedName>
        <fullName evidence="2">Uncharacterized protein</fullName>
    </submittedName>
</protein>
<name>A0A6S7K7R0_PARCT</name>
<evidence type="ECO:0000313" key="3">
    <source>
        <dbReference type="Proteomes" id="UP001152795"/>
    </source>
</evidence>
<proteinExistence type="predicted"/>
<keyword evidence="3" id="KW-1185">Reference proteome</keyword>
<evidence type="ECO:0000256" key="1">
    <source>
        <dbReference type="SAM" id="MobiDB-lite"/>
    </source>
</evidence>
<dbReference type="Proteomes" id="UP001152795">
    <property type="component" value="Unassembled WGS sequence"/>
</dbReference>
<accession>A0A6S7K7R0</accession>
<evidence type="ECO:0000313" key="2">
    <source>
        <dbReference type="EMBL" id="CAB4037910.1"/>
    </source>
</evidence>
<comment type="caution">
    <text evidence="2">The sequence shown here is derived from an EMBL/GenBank/DDBJ whole genome shotgun (WGS) entry which is preliminary data.</text>
</comment>